<sequence length="63" mass="6978">MPNARRDIVARNSRVGVSGEIVPACFNRVKNTVSCRYVANGYVGPYLDQVLVRTIGSDNWKHG</sequence>
<dbReference type="AlphaFoldDB" id="A0A7W6ULF4"/>
<protein>
    <submittedName>
        <fullName evidence="1">Uncharacterized protein</fullName>
    </submittedName>
</protein>
<gene>
    <name evidence="1" type="ORF">GGE15_003556</name>
</gene>
<comment type="caution">
    <text evidence="1">The sequence shown here is derived from an EMBL/GenBank/DDBJ whole genome shotgun (WGS) entry which is preliminary data.</text>
</comment>
<dbReference type="EMBL" id="JACIHI010000007">
    <property type="protein sequence ID" value="MBB4440280.1"/>
    <property type="molecule type" value="Genomic_DNA"/>
</dbReference>
<accession>A0A7W6ULF4</accession>
<evidence type="ECO:0000313" key="2">
    <source>
        <dbReference type="Proteomes" id="UP000533724"/>
    </source>
</evidence>
<evidence type="ECO:0000313" key="1">
    <source>
        <dbReference type="EMBL" id="MBB4440280.1"/>
    </source>
</evidence>
<dbReference type="Proteomes" id="UP000533724">
    <property type="component" value="Unassembled WGS sequence"/>
</dbReference>
<name>A0A7W6ULF4_9HYPH</name>
<proteinExistence type="predicted"/>
<organism evidence="1 2">
    <name type="scientific">Rhizobium esperanzae</name>
    <dbReference type="NCBI Taxonomy" id="1967781"/>
    <lineage>
        <taxon>Bacteria</taxon>
        <taxon>Pseudomonadati</taxon>
        <taxon>Pseudomonadota</taxon>
        <taxon>Alphaproteobacteria</taxon>
        <taxon>Hyphomicrobiales</taxon>
        <taxon>Rhizobiaceae</taxon>
        <taxon>Rhizobium/Agrobacterium group</taxon>
        <taxon>Rhizobium</taxon>
    </lineage>
</organism>
<reference evidence="1 2" key="1">
    <citation type="submission" date="2020-08" db="EMBL/GenBank/DDBJ databases">
        <title>Genomic Encyclopedia of Type Strains, Phase IV (KMG-V): Genome sequencing to study the core and pangenomes of soil and plant-associated prokaryotes.</title>
        <authorList>
            <person name="Whitman W."/>
        </authorList>
    </citation>
    <scope>NUCLEOTIDE SEQUENCE [LARGE SCALE GENOMIC DNA]</scope>
    <source>
        <strain evidence="1 2">SEMIA 414</strain>
    </source>
</reference>